<gene>
    <name evidence="8" type="ORF">K443DRAFT_94905</name>
</gene>
<evidence type="ECO:0000313" key="9">
    <source>
        <dbReference type="Proteomes" id="UP000054477"/>
    </source>
</evidence>
<dbReference type="InterPro" id="IPR046349">
    <property type="entry name" value="C1-like_sf"/>
</dbReference>
<dbReference type="InterPro" id="IPR008936">
    <property type="entry name" value="Rho_GTPase_activation_prot"/>
</dbReference>
<feature type="compositionally biased region" description="Low complexity" evidence="5">
    <location>
        <begin position="269"/>
        <end position="286"/>
    </location>
</feature>
<evidence type="ECO:0000256" key="3">
    <source>
        <dbReference type="ARBA" id="ARBA00022833"/>
    </source>
</evidence>
<dbReference type="CDD" id="cd00159">
    <property type="entry name" value="RhoGAP"/>
    <property type="match status" value="1"/>
</dbReference>
<dbReference type="GO" id="GO:0046872">
    <property type="term" value="F:metal ion binding"/>
    <property type="evidence" value="ECO:0007669"/>
    <property type="project" value="UniProtKB-KW"/>
</dbReference>
<dbReference type="EMBL" id="KN838579">
    <property type="protein sequence ID" value="KIK03504.1"/>
    <property type="molecule type" value="Genomic_DNA"/>
</dbReference>
<keyword evidence="9" id="KW-1185">Reference proteome</keyword>
<feature type="domain" description="Phorbol-ester/DAG-type" evidence="6">
    <location>
        <begin position="342"/>
        <end position="389"/>
    </location>
</feature>
<dbReference type="Gene3D" id="3.30.60.20">
    <property type="match status" value="1"/>
</dbReference>
<dbReference type="CDD" id="cd00029">
    <property type="entry name" value="C1"/>
    <property type="match status" value="1"/>
</dbReference>
<proteinExistence type="predicted"/>
<dbReference type="InterPro" id="IPR000198">
    <property type="entry name" value="RhoGAP_dom"/>
</dbReference>
<protein>
    <recommendedName>
        <fullName evidence="10">RhoGAP-domain-containing protein</fullName>
    </recommendedName>
</protein>
<dbReference type="PANTHER" id="PTHR23176:SF128">
    <property type="entry name" value="RHO GTPASE-ACTIVATING PROTEIN RGD1"/>
    <property type="match status" value="1"/>
</dbReference>
<evidence type="ECO:0000256" key="1">
    <source>
        <dbReference type="ARBA" id="ARBA00022468"/>
    </source>
</evidence>
<dbReference type="Gene3D" id="1.10.555.10">
    <property type="entry name" value="Rho GTPase activation protein"/>
    <property type="match status" value="1"/>
</dbReference>
<dbReference type="PROSITE" id="PS00479">
    <property type="entry name" value="ZF_DAG_PE_1"/>
    <property type="match status" value="1"/>
</dbReference>
<dbReference type="PROSITE" id="PS50081">
    <property type="entry name" value="ZF_DAG_PE_2"/>
    <property type="match status" value="1"/>
</dbReference>
<keyword evidence="2" id="KW-0479">Metal-binding</keyword>
<organism evidence="8 9">
    <name type="scientific">Laccaria amethystina LaAM-08-1</name>
    <dbReference type="NCBI Taxonomy" id="1095629"/>
    <lineage>
        <taxon>Eukaryota</taxon>
        <taxon>Fungi</taxon>
        <taxon>Dikarya</taxon>
        <taxon>Basidiomycota</taxon>
        <taxon>Agaricomycotina</taxon>
        <taxon>Agaricomycetes</taxon>
        <taxon>Agaricomycetidae</taxon>
        <taxon>Agaricales</taxon>
        <taxon>Agaricineae</taxon>
        <taxon>Hydnangiaceae</taxon>
        <taxon>Laccaria</taxon>
    </lineage>
</organism>
<evidence type="ECO:0000256" key="2">
    <source>
        <dbReference type="ARBA" id="ARBA00022723"/>
    </source>
</evidence>
<dbReference type="PANTHER" id="PTHR23176">
    <property type="entry name" value="RHO/RAC/CDC GTPASE-ACTIVATING PROTEIN"/>
    <property type="match status" value="1"/>
</dbReference>
<dbReference type="HOGENOM" id="CLU_017132_0_0_1"/>
<dbReference type="GO" id="GO:0007165">
    <property type="term" value="P:signal transduction"/>
    <property type="evidence" value="ECO:0007669"/>
    <property type="project" value="InterPro"/>
</dbReference>
<keyword evidence="3" id="KW-0862">Zinc</keyword>
<evidence type="ECO:0000256" key="5">
    <source>
        <dbReference type="SAM" id="MobiDB-lite"/>
    </source>
</evidence>
<dbReference type="PROSITE" id="PS50238">
    <property type="entry name" value="RHOGAP"/>
    <property type="match status" value="1"/>
</dbReference>
<dbReference type="GO" id="GO:0005096">
    <property type="term" value="F:GTPase activator activity"/>
    <property type="evidence" value="ECO:0007669"/>
    <property type="project" value="UniProtKB-KW"/>
</dbReference>
<dbReference type="OrthoDB" id="79452at2759"/>
<feature type="region of interest" description="Disordered" evidence="5">
    <location>
        <begin position="244"/>
        <end position="300"/>
    </location>
</feature>
<dbReference type="Pfam" id="PF00620">
    <property type="entry name" value="RhoGAP"/>
    <property type="match status" value="1"/>
</dbReference>
<evidence type="ECO:0000259" key="7">
    <source>
        <dbReference type="PROSITE" id="PS50238"/>
    </source>
</evidence>
<evidence type="ECO:0000313" key="8">
    <source>
        <dbReference type="EMBL" id="KIK03504.1"/>
    </source>
</evidence>
<reference evidence="8 9" key="1">
    <citation type="submission" date="2014-04" db="EMBL/GenBank/DDBJ databases">
        <authorList>
            <consortium name="DOE Joint Genome Institute"/>
            <person name="Kuo A."/>
            <person name="Kohler A."/>
            <person name="Nagy L.G."/>
            <person name="Floudas D."/>
            <person name="Copeland A."/>
            <person name="Barry K.W."/>
            <person name="Cichocki N."/>
            <person name="Veneault-Fourrey C."/>
            <person name="LaButti K."/>
            <person name="Lindquist E.A."/>
            <person name="Lipzen A."/>
            <person name="Lundell T."/>
            <person name="Morin E."/>
            <person name="Murat C."/>
            <person name="Sun H."/>
            <person name="Tunlid A."/>
            <person name="Henrissat B."/>
            <person name="Grigoriev I.V."/>
            <person name="Hibbett D.S."/>
            <person name="Martin F."/>
            <person name="Nordberg H.P."/>
            <person name="Cantor M.N."/>
            <person name="Hua S.X."/>
        </authorList>
    </citation>
    <scope>NUCLEOTIDE SEQUENCE [LARGE SCALE GENOMIC DNA]</scope>
    <source>
        <strain evidence="8 9">LaAM-08-1</strain>
    </source>
</reference>
<keyword evidence="1" id="KW-0343">GTPase activation</keyword>
<reference evidence="9" key="2">
    <citation type="submission" date="2015-01" db="EMBL/GenBank/DDBJ databases">
        <title>Evolutionary Origins and Diversification of the Mycorrhizal Mutualists.</title>
        <authorList>
            <consortium name="DOE Joint Genome Institute"/>
            <consortium name="Mycorrhizal Genomics Consortium"/>
            <person name="Kohler A."/>
            <person name="Kuo A."/>
            <person name="Nagy L.G."/>
            <person name="Floudas D."/>
            <person name="Copeland A."/>
            <person name="Barry K.W."/>
            <person name="Cichocki N."/>
            <person name="Veneault-Fourrey C."/>
            <person name="LaButti K."/>
            <person name="Lindquist E.A."/>
            <person name="Lipzen A."/>
            <person name="Lundell T."/>
            <person name="Morin E."/>
            <person name="Murat C."/>
            <person name="Riley R."/>
            <person name="Ohm R."/>
            <person name="Sun H."/>
            <person name="Tunlid A."/>
            <person name="Henrissat B."/>
            <person name="Grigoriev I.V."/>
            <person name="Hibbett D.S."/>
            <person name="Martin F."/>
        </authorList>
    </citation>
    <scope>NUCLEOTIDE SEQUENCE [LARGE SCALE GENOMIC DNA]</scope>
    <source>
        <strain evidence="9">LaAM-08-1</strain>
    </source>
</reference>
<dbReference type="Pfam" id="PF00130">
    <property type="entry name" value="C1_1"/>
    <property type="match status" value="1"/>
</dbReference>
<dbReference type="InterPro" id="IPR050729">
    <property type="entry name" value="Rho-GAP"/>
</dbReference>
<dbReference type="FunFam" id="1.10.555.10:FF:000043">
    <property type="entry name" value="Rho GTPase activator Rga"/>
    <property type="match status" value="1"/>
</dbReference>
<evidence type="ECO:0008006" key="10">
    <source>
        <dbReference type="Google" id="ProtNLM"/>
    </source>
</evidence>
<dbReference type="STRING" id="1095629.A0A0C9XPP3"/>
<sequence>MPRQSSTDLIFQRLRETLEDAKSREIQQLKLERVFVEAIVEALESRGAEYAQMKARFNGMKRTSRQYIEGLTVAQTEYDRELKARRDAEAEVTRLRVLLSGQAARLTALSGDSRRQEVRQQISKELNDSLSGLEQNLSRLKAERDMTLAEVEELSATKSSNNNTSPDVGTVALGRSLTKRLDNIRNQYQKDLMPLTQQRETLTREIAELKAVRDVFLEETSVLNARNEELAQLSAVYTRRMDTVNENPLKDDDNPNRASFDKSRGQFQSTMPLAPSLSSSTSGSSTVYDEPTDPRFFRAPKTDVDLHTPAKGKFMKWPGSKVKDVVSPSPGTETSKGKAHLEHNFQQLSVLRFTRCDHCGDKMWGSQLRCTICSTSIHVRCIANVHIPCTQQLHNIRGEAQHILPSMFGRDLVEQVRADSKDEYRQIPVIVEKCIDAVEAIALDYEGIYRKTGGSGQSKAITQLFERGDYSSFNLRDTDRFNDICSVTSVLKTYFRSLPVPLLTFDLHDQFVSAVAIKDFALKHKSLLELVNQLPDEHYYTLRHLMLHLHRVRECCEKNLMTARNLGVVFGPTLMRSRDPGAEFSDMAGKALFIEWLIENAPQVFNENNPS</sequence>
<feature type="coiled-coil region" evidence="4">
    <location>
        <begin position="123"/>
        <end position="157"/>
    </location>
</feature>
<dbReference type="SMART" id="SM00324">
    <property type="entry name" value="RhoGAP"/>
    <property type="match status" value="1"/>
</dbReference>
<evidence type="ECO:0000259" key="6">
    <source>
        <dbReference type="PROSITE" id="PS50081"/>
    </source>
</evidence>
<accession>A0A0C9XPP3</accession>
<evidence type="ECO:0000256" key="4">
    <source>
        <dbReference type="SAM" id="Coils"/>
    </source>
</evidence>
<dbReference type="AlphaFoldDB" id="A0A0C9XPP3"/>
<dbReference type="SMART" id="SM00109">
    <property type="entry name" value="C1"/>
    <property type="match status" value="1"/>
</dbReference>
<dbReference type="InterPro" id="IPR002219">
    <property type="entry name" value="PKC_DAG/PE"/>
</dbReference>
<dbReference type="SUPFAM" id="SSF48350">
    <property type="entry name" value="GTPase activation domain, GAP"/>
    <property type="match status" value="1"/>
</dbReference>
<feature type="compositionally biased region" description="Basic and acidic residues" evidence="5">
    <location>
        <begin position="244"/>
        <end position="264"/>
    </location>
</feature>
<keyword evidence="4" id="KW-0175">Coiled coil</keyword>
<dbReference type="GO" id="GO:0005737">
    <property type="term" value="C:cytoplasm"/>
    <property type="evidence" value="ECO:0007669"/>
    <property type="project" value="TreeGrafter"/>
</dbReference>
<dbReference type="Proteomes" id="UP000054477">
    <property type="component" value="Unassembled WGS sequence"/>
</dbReference>
<feature type="domain" description="Rho-GAP" evidence="7">
    <location>
        <begin position="410"/>
        <end position="605"/>
    </location>
</feature>
<dbReference type="SUPFAM" id="SSF57889">
    <property type="entry name" value="Cysteine-rich domain"/>
    <property type="match status" value="1"/>
</dbReference>
<name>A0A0C9XPP3_9AGAR</name>